<dbReference type="GO" id="GO:0009288">
    <property type="term" value="C:bacterial-type flagellum"/>
    <property type="evidence" value="ECO:0007669"/>
    <property type="project" value="InterPro"/>
</dbReference>
<dbReference type="AlphaFoldDB" id="A0AAE9VL57"/>
<feature type="coiled-coil region" evidence="11">
    <location>
        <begin position="12"/>
        <end position="140"/>
    </location>
</feature>
<dbReference type="GO" id="GO:0015031">
    <property type="term" value="P:protein transport"/>
    <property type="evidence" value="ECO:0007669"/>
    <property type="project" value="UniProtKB-KW"/>
</dbReference>
<sequence>MMKRAQRLLPVVDMAQEAEREAAAKLSQYQQALQHAQEQLQNLQQYRDDYQQQWIDKGQTGVSGQWLMNYQRFLSQLEVAIEQQEKSLAWHEHNLSGSQKIWQQAYARLEGLRKLVQRYREDAQKAADKQEQKLLDEMAQRLMAQQTRRN</sequence>
<comment type="subcellular location">
    <subcellularLocation>
        <location evidence="1">Cell membrane</location>
        <topology evidence="1">Peripheral membrane protein</topology>
        <orientation evidence="1">Cytoplasmic side</orientation>
    </subcellularLocation>
</comment>
<evidence type="ECO:0000256" key="10">
    <source>
        <dbReference type="ARBA" id="ARBA00023225"/>
    </source>
</evidence>
<dbReference type="GO" id="GO:0044781">
    <property type="term" value="P:bacterial-type flagellum organization"/>
    <property type="evidence" value="ECO:0007669"/>
    <property type="project" value="UniProtKB-KW"/>
</dbReference>
<dbReference type="GO" id="GO:0003774">
    <property type="term" value="F:cytoskeletal motor activity"/>
    <property type="evidence" value="ECO:0007669"/>
    <property type="project" value="InterPro"/>
</dbReference>
<dbReference type="RefSeq" id="WP_269817175.1">
    <property type="nucleotide sequence ID" value="NZ_CP114976.1"/>
</dbReference>
<dbReference type="PANTHER" id="PTHR38786">
    <property type="entry name" value="FLAGELLAR FLIJ PROTEIN"/>
    <property type="match status" value="1"/>
</dbReference>
<keyword evidence="10" id="KW-1006">Bacterial flagellum protein export</keyword>
<evidence type="ECO:0000313" key="13">
    <source>
        <dbReference type="Proteomes" id="UP001212189"/>
    </source>
</evidence>
<dbReference type="Proteomes" id="UP001212189">
    <property type="component" value="Chromosome"/>
</dbReference>
<dbReference type="InterPro" id="IPR053716">
    <property type="entry name" value="Flag_assembly_chemotaxis_eff"/>
</dbReference>
<evidence type="ECO:0000313" key="12">
    <source>
        <dbReference type="EMBL" id="WBE24233.1"/>
    </source>
</evidence>
<dbReference type="InterPro" id="IPR012823">
    <property type="entry name" value="Flagell_FliJ"/>
</dbReference>
<dbReference type="KEGG" id="dce:O6P33_07530"/>
<evidence type="ECO:0000256" key="8">
    <source>
        <dbReference type="ARBA" id="ARBA00022927"/>
    </source>
</evidence>
<reference evidence="12 13" key="1">
    <citation type="submission" date="2022-12" db="EMBL/GenBank/DDBJ databases">
        <title>Coexistence and Characterization of a Novel Tigecycline Resistance gene tet(X) variant and blaNDM-1 in a Pseudomonas caeni Isolate of Chicken Origin.</title>
        <authorList>
            <person name="Lu X."/>
            <person name="Zhang L."/>
            <person name="Li R."/>
            <person name="Wang Z."/>
        </authorList>
    </citation>
    <scope>NUCLEOTIDE SEQUENCE [LARGE SCALE GENOMIC DNA]</scope>
    <source>
        <strain evidence="12 13">CE14</strain>
    </source>
</reference>
<keyword evidence="12" id="KW-0966">Cell projection</keyword>
<keyword evidence="13" id="KW-1185">Reference proteome</keyword>
<dbReference type="PRINTS" id="PR01004">
    <property type="entry name" value="FLGFLIJ"/>
</dbReference>
<keyword evidence="4" id="KW-0813">Transport</keyword>
<evidence type="ECO:0000256" key="2">
    <source>
        <dbReference type="ARBA" id="ARBA00010004"/>
    </source>
</evidence>
<dbReference type="GO" id="GO:0005886">
    <property type="term" value="C:plasma membrane"/>
    <property type="evidence" value="ECO:0007669"/>
    <property type="project" value="UniProtKB-SubCell"/>
</dbReference>
<evidence type="ECO:0000256" key="1">
    <source>
        <dbReference type="ARBA" id="ARBA00004413"/>
    </source>
</evidence>
<dbReference type="PANTHER" id="PTHR38786:SF1">
    <property type="entry name" value="FLAGELLAR FLIJ PROTEIN"/>
    <property type="match status" value="1"/>
</dbReference>
<comment type="similarity">
    <text evidence="2">Belongs to the FliJ family.</text>
</comment>
<dbReference type="GO" id="GO:0071973">
    <property type="term" value="P:bacterial-type flagellum-dependent cell motility"/>
    <property type="evidence" value="ECO:0007669"/>
    <property type="project" value="InterPro"/>
</dbReference>
<evidence type="ECO:0000256" key="7">
    <source>
        <dbReference type="ARBA" id="ARBA00022795"/>
    </source>
</evidence>
<evidence type="ECO:0000256" key="3">
    <source>
        <dbReference type="ARBA" id="ARBA00020392"/>
    </source>
</evidence>
<protein>
    <recommendedName>
        <fullName evidence="3">Flagellar FliJ protein</fullName>
    </recommendedName>
</protein>
<dbReference type="InterPro" id="IPR018006">
    <property type="entry name" value="Flag_FliJ_proteobac"/>
</dbReference>
<proteinExistence type="inferred from homology"/>
<name>A0AAE9VL57_9GAMM</name>
<organism evidence="12 13">
    <name type="scientific">Denitrificimonas caeni</name>
    <dbReference type="NCBI Taxonomy" id="521720"/>
    <lineage>
        <taxon>Bacteria</taxon>
        <taxon>Pseudomonadati</taxon>
        <taxon>Pseudomonadota</taxon>
        <taxon>Gammaproteobacteria</taxon>
        <taxon>Pseudomonadales</taxon>
        <taxon>Pseudomonadaceae</taxon>
        <taxon>Denitrificimonas</taxon>
    </lineage>
</organism>
<keyword evidence="9" id="KW-0472">Membrane</keyword>
<dbReference type="NCBIfam" id="TIGR02473">
    <property type="entry name" value="flagell_FliJ"/>
    <property type="match status" value="1"/>
</dbReference>
<evidence type="ECO:0000256" key="5">
    <source>
        <dbReference type="ARBA" id="ARBA00022475"/>
    </source>
</evidence>
<evidence type="ECO:0000256" key="6">
    <source>
        <dbReference type="ARBA" id="ARBA00022500"/>
    </source>
</evidence>
<keyword evidence="7" id="KW-1005">Bacterial flagellum biogenesis</keyword>
<dbReference type="EMBL" id="CP114976">
    <property type="protein sequence ID" value="WBE24233.1"/>
    <property type="molecule type" value="Genomic_DNA"/>
</dbReference>
<dbReference type="GO" id="GO:0006935">
    <property type="term" value="P:chemotaxis"/>
    <property type="evidence" value="ECO:0007669"/>
    <property type="project" value="UniProtKB-KW"/>
</dbReference>
<evidence type="ECO:0000256" key="4">
    <source>
        <dbReference type="ARBA" id="ARBA00022448"/>
    </source>
</evidence>
<accession>A0AAE9VL57</accession>
<keyword evidence="12" id="KW-0282">Flagellum</keyword>
<keyword evidence="6" id="KW-0145">Chemotaxis</keyword>
<keyword evidence="5" id="KW-1003">Cell membrane</keyword>
<dbReference type="Gene3D" id="1.10.287.1700">
    <property type="match status" value="1"/>
</dbReference>
<keyword evidence="12" id="KW-0969">Cilium</keyword>
<keyword evidence="8" id="KW-0653">Protein transport</keyword>
<dbReference type="InterPro" id="IPR052570">
    <property type="entry name" value="FliJ"/>
</dbReference>
<evidence type="ECO:0000256" key="9">
    <source>
        <dbReference type="ARBA" id="ARBA00023136"/>
    </source>
</evidence>
<gene>
    <name evidence="12" type="primary">fliJ</name>
    <name evidence="12" type="ORF">O6P33_07530</name>
</gene>
<dbReference type="PIRSF" id="PIRSF019404">
    <property type="entry name" value="FliJ"/>
    <property type="match status" value="1"/>
</dbReference>
<dbReference type="Pfam" id="PF02050">
    <property type="entry name" value="FliJ"/>
    <property type="match status" value="1"/>
</dbReference>
<keyword evidence="11" id="KW-0175">Coiled coil</keyword>
<evidence type="ECO:0000256" key="11">
    <source>
        <dbReference type="SAM" id="Coils"/>
    </source>
</evidence>